<name>A0A3S2Z9Q8_9PROT</name>
<protein>
    <recommendedName>
        <fullName evidence="5">DUF4136 domain-containing protein</fullName>
    </recommendedName>
</protein>
<evidence type="ECO:0000256" key="2">
    <source>
        <dbReference type="SAM" id="SignalP"/>
    </source>
</evidence>
<evidence type="ECO:0000256" key="1">
    <source>
        <dbReference type="SAM" id="MobiDB-lite"/>
    </source>
</evidence>
<feature type="chain" id="PRO_5018569120" description="DUF4136 domain-containing protein" evidence="2">
    <location>
        <begin position="28"/>
        <end position="187"/>
    </location>
</feature>
<keyword evidence="4" id="KW-1185">Reference proteome</keyword>
<comment type="caution">
    <text evidence="3">The sequence shown here is derived from an EMBL/GenBank/DDBJ whole genome shotgun (WGS) entry which is preliminary data.</text>
</comment>
<dbReference type="AlphaFoldDB" id="A0A3S2Z9Q8"/>
<reference evidence="4" key="1">
    <citation type="submission" date="2019-01" db="EMBL/GenBank/DDBJ databases">
        <title>Gri0909 isolated from a small marine red alga.</title>
        <authorList>
            <person name="Kim J."/>
            <person name="Jeong S.E."/>
            <person name="Jeon C.O."/>
        </authorList>
    </citation>
    <scope>NUCLEOTIDE SEQUENCE [LARGE SCALE GENOMIC DNA]</scope>
    <source>
        <strain evidence="4">Gri0909</strain>
    </source>
</reference>
<feature type="signal peptide" evidence="2">
    <location>
        <begin position="1"/>
        <end position="27"/>
    </location>
</feature>
<dbReference type="Proteomes" id="UP000287447">
    <property type="component" value="Unassembled WGS sequence"/>
</dbReference>
<sequence length="187" mass="21783">MTRSIRHPRLRFGEVRFFFLAGLLALAACAHPTPYQAEQDGQGFSDRAIEDDRFRVTFAGNFLTTRETVEDYLLYRAAEVTLQRGYDYFLIVEKDTERKTTAFTHFFDDDYPFSTYGYSRGDPLYDRYFDRFGPSYVLGTTQERHRYTAFAEIQLRRGEKPDGDPNAYDAREVQDRLAPKLVPPAPE</sequence>
<dbReference type="EMBL" id="SADE01000001">
    <property type="protein sequence ID" value="RVU38754.1"/>
    <property type="molecule type" value="Genomic_DNA"/>
</dbReference>
<evidence type="ECO:0000313" key="4">
    <source>
        <dbReference type="Proteomes" id="UP000287447"/>
    </source>
</evidence>
<dbReference type="NCBIfam" id="NF047637">
    <property type="entry name" value="lipo_CC0125"/>
    <property type="match status" value="1"/>
</dbReference>
<evidence type="ECO:0000313" key="3">
    <source>
        <dbReference type="EMBL" id="RVU38754.1"/>
    </source>
</evidence>
<feature type="region of interest" description="Disordered" evidence="1">
    <location>
        <begin position="158"/>
        <end position="187"/>
    </location>
</feature>
<proteinExistence type="predicted"/>
<keyword evidence="2" id="KW-0732">Signal</keyword>
<dbReference type="PROSITE" id="PS51257">
    <property type="entry name" value="PROKAR_LIPOPROTEIN"/>
    <property type="match status" value="1"/>
</dbReference>
<dbReference type="RefSeq" id="WP_127764126.1">
    <property type="nucleotide sequence ID" value="NZ_SADE01000001.1"/>
</dbReference>
<accession>A0A3S2Z9Q8</accession>
<evidence type="ECO:0008006" key="5">
    <source>
        <dbReference type="Google" id="ProtNLM"/>
    </source>
</evidence>
<dbReference type="OrthoDB" id="7172943at2"/>
<organism evidence="3 4">
    <name type="scientific">Hwanghaeella grinnelliae</name>
    <dbReference type="NCBI Taxonomy" id="2500179"/>
    <lineage>
        <taxon>Bacteria</taxon>
        <taxon>Pseudomonadati</taxon>
        <taxon>Pseudomonadota</taxon>
        <taxon>Alphaproteobacteria</taxon>
        <taxon>Rhodospirillales</taxon>
        <taxon>Rhodospirillaceae</taxon>
        <taxon>Hwanghaeella</taxon>
    </lineage>
</organism>
<gene>
    <name evidence="3" type="ORF">EOI86_05645</name>
</gene>
<feature type="compositionally biased region" description="Basic and acidic residues" evidence="1">
    <location>
        <begin position="158"/>
        <end position="178"/>
    </location>
</feature>